<protein>
    <recommendedName>
        <fullName evidence="5 13">Aminopeptidase N</fullName>
        <ecNumber evidence="4 13">3.4.11.2</ecNumber>
    </recommendedName>
</protein>
<dbReference type="PANTHER" id="PTHR46322:SF1">
    <property type="entry name" value="PUROMYCIN-SENSITIVE AMINOPEPTIDASE"/>
    <property type="match status" value="1"/>
</dbReference>
<name>A0A1B1AEA4_9PROT</name>
<evidence type="ECO:0000256" key="3">
    <source>
        <dbReference type="ARBA" id="ARBA00010136"/>
    </source>
</evidence>
<evidence type="ECO:0000313" key="19">
    <source>
        <dbReference type="Proteomes" id="UP000092498"/>
    </source>
</evidence>
<dbReference type="InterPro" id="IPR024601">
    <property type="entry name" value="Peptidase_M1_pepN_C"/>
</dbReference>
<comment type="cofactor">
    <cofactor evidence="2">
        <name>Zn(2+)</name>
        <dbReference type="ChEBI" id="CHEBI:29105"/>
    </cofactor>
</comment>
<feature type="domain" description="Aminopeptidase N-like N-terminal" evidence="17">
    <location>
        <begin position="88"/>
        <end position="189"/>
    </location>
</feature>
<dbReference type="InterPro" id="IPR035414">
    <property type="entry name" value="Peptidase_M1_pepN_Ig-like"/>
</dbReference>
<evidence type="ECO:0000256" key="1">
    <source>
        <dbReference type="ARBA" id="ARBA00000098"/>
    </source>
</evidence>
<evidence type="ECO:0000259" key="16">
    <source>
        <dbReference type="Pfam" id="PF17432"/>
    </source>
</evidence>
<dbReference type="FunCoup" id="A0A1B1AEA4">
    <property type="interactions" value="292"/>
</dbReference>
<comment type="function">
    <text evidence="12">Aminopeptidase N is involved in the degradation of intracellular peptides generated by protein breakdown during normal growth as well as in response to nutrient starvation.</text>
</comment>
<feature type="domain" description="Peptidase M1 alanyl aminopeptidase Ig-like fold" evidence="15">
    <location>
        <begin position="447"/>
        <end position="550"/>
    </location>
</feature>
<keyword evidence="9" id="KW-0378">Hydrolase</keyword>
<evidence type="ECO:0000256" key="6">
    <source>
        <dbReference type="ARBA" id="ARBA00022438"/>
    </source>
</evidence>
<dbReference type="Gene3D" id="2.60.40.1730">
    <property type="entry name" value="tricorn interacting facor f3 domain"/>
    <property type="match status" value="1"/>
</dbReference>
<dbReference type="OrthoDB" id="100605at2"/>
<dbReference type="EC" id="3.4.11.2" evidence="4 13"/>
<dbReference type="PANTHER" id="PTHR46322">
    <property type="entry name" value="PUROMYCIN-SENSITIVE AMINOPEPTIDASE"/>
    <property type="match status" value="1"/>
</dbReference>
<dbReference type="GO" id="GO:0008237">
    <property type="term" value="F:metallopeptidase activity"/>
    <property type="evidence" value="ECO:0007669"/>
    <property type="project" value="UniProtKB-UniRule"/>
</dbReference>
<dbReference type="EMBL" id="CP013244">
    <property type="protein sequence ID" value="ANP44881.1"/>
    <property type="molecule type" value="Genomic_DNA"/>
</dbReference>
<gene>
    <name evidence="18" type="ORF">ATE48_02550</name>
</gene>
<feature type="domain" description="Peptidase M1 membrane alanine aminopeptidase" evidence="14">
    <location>
        <begin position="228"/>
        <end position="442"/>
    </location>
</feature>
<dbReference type="AlphaFoldDB" id="A0A1B1AEA4"/>
<dbReference type="CDD" id="cd09600">
    <property type="entry name" value="M1_APN"/>
    <property type="match status" value="1"/>
</dbReference>
<dbReference type="SUPFAM" id="SSF63737">
    <property type="entry name" value="Leukotriene A4 hydrolase N-terminal domain"/>
    <property type="match status" value="1"/>
</dbReference>
<keyword evidence="19" id="KW-1185">Reference proteome</keyword>
<dbReference type="SUPFAM" id="SSF55486">
    <property type="entry name" value="Metalloproteases ('zincins'), catalytic domain"/>
    <property type="match status" value="1"/>
</dbReference>
<dbReference type="InterPro" id="IPR012779">
    <property type="entry name" value="Peptidase_M1_pepN"/>
</dbReference>
<dbReference type="InterPro" id="IPR037144">
    <property type="entry name" value="Peptidase_M1_pepN_C_sf"/>
</dbReference>
<dbReference type="PRINTS" id="PR00756">
    <property type="entry name" value="ALADIPTASE"/>
</dbReference>
<organism evidence="18 19">
    <name type="scientific">Candidatus Viadribacter manganicus</name>
    <dbReference type="NCBI Taxonomy" id="1759059"/>
    <lineage>
        <taxon>Bacteria</taxon>
        <taxon>Pseudomonadati</taxon>
        <taxon>Pseudomonadota</taxon>
        <taxon>Alphaproteobacteria</taxon>
        <taxon>Hyphomonadales</taxon>
        <taxon>Hyphomonadaceae</taxon>
        <taxon>Candidatus Viadribacter</taxon>
    </lineage>
</organism>
<dbReference type="FunFam" id="2.60.40.1840:FF:000001">
    <property type="entry name" value="Aminopeptidase N"/>
    <property type="match status" value="1"/>
</dbReference>
<dbReference type="FunFam" id="3.30.2010.30:FF:000002">
    <property type="entry name" value="Putative aminopeptidase N"/>
    <property type="match status" value="1"/>
</dbReference>
<keyword evidence="11" id="KW-0482">Metalloprotease</keyword>
<dbReference type="Pfam" id="PF17432">
    <property type="entry name" value="DUF3458_C"/>
    <property type="match status" value="1"/>
</dbReference>
<sequence length="865" mass="95792">MRDAENVTVRLSDYQPPDYLIDEIALVFSLEPKATIVAARSHVRRSGASTSPLVLNGERLELQSIAIDGAALASDQFSIEPGRLIIHSPPASFLLDVVTRISPATNTHLEGLYMSGGRFCTQCEAEGFRSITYYLDRPDVMARFAVRLEADKASYPTLLSNGNLAESGDLPDGRHFAVWVDPHPKPAYLFALCAGKYESIHDQFVTQSGRKVALGIYVDPGDTPRAGYAMDSLKRAMKWDEEAFKREYDLDVFNIVAVRDFNFGAMENKGLNIFNSSLILADADTATDADFEAIEAVVGHEYFHNWTGNRITCRDWFQLCLKEGLTVYREQEFSADQRSRPVQRIKDVKRLRARQFGEDAGPLAHAVRPSSYQKIDNFYTATVYEKGGEVIRMLKRILGEDAFTRGMQLYFESRDGTASTIEDFIGCFEEASGRKLDSFMRWYEQAGTPALKVRGDYDASARTYRLHVSQRLSATPGQPHKLPAPIPLQIGFISPDGAIIASKVEGDNLSRTEHRAVLEDTEATFEFSDVLEKPIVSVVRGFSAPVTLDDDLTPEARLAQMAHDPDPFTRWEAGQTLARSIMLGEGGASVSELTMALGRELDRAQEDPAFAALALRLPDLNELILSSSSPDPDKLFQSRESLRRAIATALRDRLEGIAKTRGETPFSPSAEAAGRRALKSAALDLLAALGPSQTLTDAYDNAQSMTEAVAALDALGASESPAFDEALAKFYDRWKANPLVIDKWFAAQASSPRHDVLARVERLRAHAEFNLKNPNRVRSLAAAFAMRNPRAFHSANGDGYRFLASLAETIDPLNPALAARLLTPFESWKRFDAQRQSHARTALEHLASLPQLSKNTREMVERTLA</sequence>
<evidence type="ECO:0000256" key="8">
    <source>
        <dbReference type="ARBA" id="ARBA00022723"/>
    </source>
</evidence>
<dbReference type="InterPro" id="IPR045357">
    <property type="entry name" value="Aminopeptidase_N-like_N"/>
</dbReference>
<dbReference type="GO" id="GO:0006508">
    <property type="term" value="P:proteolysis"/>
    <property type="evidence" value="ECO:0007669"/>
    <property type="project" value="UniProtKB-UniRule"/>
</dbReference>
<evidence type="ECO:0000256" key="4">
    <source>
        <dbReference type="ARBA" id="ARBA00012564"/>
    </source>
</evidence>
<dbReference type="InterPro" id="IPR042097">
    <property type="entry name" value="Aminopeptidase_N-like_N_sf"/>
</dbReference>
<evidence type="ECO:0000256" key="12">
    <source>
        <dbReference type="ARBA" id="ARBA00059739"/>
    </source>
</evidence>
<dbReference type="GO" id="GO:0016285">
    <property type="term" value="F:alanyl aminopeptidase activity"/>
    <property type="evidence" value="ECO:0007669"/>
    <property type="project" value="UniProtKB-EC"/>
</dbReference>
<evidence type="ECO:0000259" key="15">
    <source>
        <dbReference type="Pfam" id="PF11940"/>
    </source>
</evidence>
<dbReference type="STRING" id="1759059.ATE48_02550"/>
<dbReference type="NCBIfam" id="TIGR02414">
    <property type="entry name" value="pepN_proteo"/>
    <property type="match status" value="1"/>
</dbReference>
<dbReference type="Gene3D" id="2.60.40.1840">
    <property type="match status" value="1"/>
</dbReference>
<dbReference type="InterPro" id="IPR038438">
    <property type="entry name" value="PepN_Ig-like_sf"/>
</dbReference>
<evidence type="ECO:0000256" key="7">
    <source>
        <dbReference type="ARBA" id="ARBA00022670"/>
    </source>
</evidence>
<keyword evidence="6" id="KW-0031">Aminopeptidase</keyword>
<evidence type="ECO:0000256" key="13">
    <source>
        <dbReference type="NCBIfam" id="TIGR02414"/>
    </source>
</evidence>
<evidence type="ECO:0000256" key="10">
    <source>
        <dbReference type="ARBA" id="ARBA00022833"/>
    </source>
</evidence>
<dbReference type="InterPro" id="IPR027268">
    <property type="entry name" value="Peptidase_M4/M1_CTD_sf"/>
</dbReference>
<evidence type="ECO:0000259" key="17">
    <source>
        <dbReference type="Pfam" id="PF17900"/>
    </source>
</evidence>
<dbReference type="InParanoid" id="A0A1B1AEA4"/>
<evidence type="ECO:0000256" key="2">
    <source>
        <dbReference type="ARBA" id="ARBA00001947"/>
    </source>
</evidence>
<comment type="catalytic activity">
    <reaction evidence="1">
        <text>Release of an N-terminal amino acid, Xaa-|-Yaa- from a peptide, amide or arylamide. Xaa is preferably Ala, but may be most amino acids including Pro (slow action). When a terminal hydrophobic residue is followed by a prolyl residue, the two may be released as an intact Xaa-Pro dipeptide.</text>
        <dbReference type="EC" id="3.4.11.2"/>
    </reaction>
</comment>
<accession>A0A1B1AEA4</accession>
<comment type="similarity">
    <text evidence="3">Belongs to the peptidase M1 family.</text>
</comment>
<evidence type="ECO:0000259" key="14">
    <source>
        <dbReference type="Pfam" id="PF01433"/>
    </source>
</evidence>
<evidence type="ECO:0000256" key="9">
    <source>
        <dbReference type="ARBA" id="ARBA00022801"/>
    </source>
</evidence>
<reference evidence="18 19" key="1">
    <citation type="submission" date="2015-11" db="EMBL/GenBank/DDBJ databases">
        <title>Whole-Genome Sequence of Candidatus Oderbacter manganicum from the National Park Lower Oder Valley, Germany.</title>
        <authorList>
            <person name="Braun B."/>
            <person name="Liere K."/>
            <person name="Szewzyk U."/>
        </authorList>
    </citation>
    <scope>NUCLEOTIDE SEQUENCE [LARGE SCALE GENOMIC DNA]</scope>
    <source>
        <strain evidence="18 19">OTSz_A_272</strain>
    </source>
</reference>
<dbReference type="Pfam" id="PF17900">
    <property type="entry name" value="Peptidase_M1_N"/>
    <property type="match status" value="1"/>
</dbReference>
<dbReference type="FunFam" id="2.60.40.1730:FF:000005">
    <property type="entry name" value="Aminopeptidase N"/>
    <property type="match status" value="1"/>
</dbReference>
<evidence type="ECO:0000313" key="18">
    <source>
        <dbReference type="EMBL" id="ANP44881.1"/>
    </source>
</evidence>
<dbReference type="RefSeq" id="WP_066767507.1">
    <property type="nucleotide sequence ID" value="NZ_CP013244.1"/>
</dbReference>
<dbReference type="KEGG" id="cbot:ATE48_02550"/>
<dbReference type="Gene3D" id="3.30.2010.30">
    <property type="match status" value="1"/>
</dbReference>
<keyword evidence="7" id="KW-0645">Protease</keyword>
<evidence type="ECO:0000256" key="11">
    <source>
        <dbReference type="ARBA" id="ARBA00023049"/>
    </source>
</evidence>
<keyword evidence="8" id="KW-0479">Metal-binding</keyword>
<dbReference type="Gene3D" id="1.10.390.10">
    <property type="entry name" value="Neutral Protease Domain 2"/>
    <property type="match status" value="1"/>
</dbReference>
<keyword evidence="10" id="KW-0862">Zinc</keyword>
<evidence type="ECO:0000256" key="5">
    <source>
        <dbReference type="ARBA" id="ARBA00015611"/>
    </source>
</evidence>
<dbReference type="Pfam" id="PF11940">
    <property type="entry name" value="DUF3458"/>
    <property type="match status" value="1"/>
</dbReference>
<dbReference type="Pfam" id="PF01433">
    <property type="entry name" value="Peptidase_M1"/>
    <property type="match status" value="1"/>
</dbReference>
<proteinExistence type="inferred from homology"/>
<dbReference type="GO" id="GO:0008270">
    <property type="term" value="F:zinc ion binding"/>
    <property type="evidence" value="ECO:0007669"/>
    <property type="project" value="InterPro"/>
</dbReference>
<dbReference type="InterPro" id="IPR014782">
    <property type="entry name" value="Peptidase_M1_dom"/>
</dbReference>
<dbReference type="Gene3D" id="1.25.50.10">
    <property type="entry name" value="Peptidase M1, alanyl aminopeptidase, C-terminal domain"/>
    <property type="match status" value="1"/>
</dbReference>
<feature type="domain" description="Peptidase M1 alanyl aminopeptidase C-terminal" evidence="16">
    <location>
        <begin position="556"/>
        <end position="865"/>
    </location>
</feature>
<dbReference type="Proteomes" id="UP000092498">
    <property type="component" value="Chromosome"/>
</dbReference>
<dbReference type="InterPro" id="IPR001930">
    <property type="entry name" value="Peptidase_M1"/>
</dbReference>